<dbReference type="SMART" id="SM00558">
    <property type="entry name" value="JmjC"/>
    <property type="match status" value="1"/>
</dbReference>
<reference evidence="4" key="1">
    <citation type="submission" date="2025-08" db="UniProtKB">
        <authorList>
            <consortium name="RefSeq"/>
        </authorList>
    </citation>
    <scope>IDENTIFICATION</scope>
    <source>
        <tissue evidence="4">Total insect</tissue>
    </source>
</reference>
<dbReference type="Pfam" id="PF02373">
    <property type="entry name" value="JmjC"/>
    <property type="match status" value="1"/>
</dbReference>
<sequence length="475" mass="53981">MLRVDVDRVAIDTDLNWETDFIPWLEDKERKRIGVEDGVFVATVNPTLRVLKPQDEATFVKHCSQYKISSVDTLKLREFVQKGVFTHAAPKCDSTLTEEFRKHMSHVEAFKSETCCTSFLKGDGDSLEDLFNHFHSDVLMKIKERSQSGVGLGSTKSSVLMEESGLKLQQFYESYSQNCEGFAWEKRLKRPPSECPEMECEYLSPDTDQIEEDADSKNRKRSKKRSKFRQRSVAEMHNEDALLWSLNYLHLGHPKVWVVIPPWATELLEFHLRKSCILLNHSSCTNILGHKSVLPTVCWLNERKIPFKVVVQRPGDLVVLYPNASHFGFNLGPNIAQSINVATLSWIPWGINAKKCLCTLDQVHVDMLPLVAAFRGDLLSHVLHGGTVVIPEMLRGMQLVRDVVLESSSVVQCGGHKPKEEYGLQTYKCPANTCNKTFPNSITLKQDMTKHVKCTHKPILESAGLLMKIDKLFKV</sequence>
<dbReference type="OrthoDB" id="8951118at2759"/>
<proteinExistence type="predicted"/>
<dbReference type="Proteomes" id="UP000515158">
    <property type="component" value="Unplaced"/>
</dbReference>
<dbReference type="GeneID" id="117648058"/>
<dbReference type="SUPFAM" id="SSF51197">
    <property type="entry name" value="Clavaminate synthase-like"/>
    <property type="match status" value="1"/>
</dbReference>
<dbReference type="Gene3D" id="2.60.120.650">
    <property type="entry name" value="Cupin"/>
    <property type="match status" value="1"/>
</dbReference>
<dbReference type="RefSeq" id="XP_034246114.1">
    <property type="nucleotide sequence ID" value="XM_034390223.1"/>
</dbReference>
<evidence type="ECO:0000256" key="1">
    <source>
        <dbReference type="SAM" id="MobiDB-lite"/>
    </source>
</evidence>
<dbReference type="GO" id="GO:0051864">
    <property type="term" value="F:histone H3K36 demethylase activity"/>
    <property type="evidence" value="ECO:0007669"/>
    <property type="project" value="TreeGrafter"/>
</dbReference>
<feature type="region of interest" description="Disordered" evidence="1">
    <location>
        <begin position="209"/>
        <end position="231"/>
    </location>
</feature>
<evidence type="ECO:0000313" key="3">
    <source>
        <dbReference type="Proteomes" id="UP000515158"/>
    </source>
</evidence>
<dbReference type="AlphaFoldDB" id="A0A6P8ZQM5"/>
<dbReference type="InterPro" id="IPR003347">
    <property type="entry name" value="JmjC_dom"/>
</dbReference>
<dbReference type="PROSITE" id="PS51184">
    <property type="entry name" value="JMJC"/>
    <property type="match status" value="1"/>
</dbReference>
<dbReference type="PANTHER" id="PTHR10694">
    <property type="entry name" value="LYSINE-SPECIFIC DEMETHYLASE"/>
    <property type="match status" value="1"/>
</dbReference>
<protein>
    <submittedName>
        <fullName evidence="4">Uncharacterized protein LOC117648058 isoform X2</fullName>
    </submittedName>
</protein>
<name>A0A6P8ZQM5_THRPL</name>
<accession>A0A6P8ZQM5</accession>
<evidence type="ECO:0000259" key="2">
    <source>
        <dbReference type="PROSITE" id="PS51184"/>
    </source>
</evidence>
<dbReference type="GO" id="GO:0005634">
    <property type="term" value="C:nucleus"/>
    <property type="evidence" value="ECO:0007669"/>
    <property type="project" value="TreeGrafter"/>
</dbReference>
<evidence type="ECO:0000313" key="4">
    <source>
        <dbReference type="RefSeq" id="XP_034246114.1"/>
    </source>
</evidence>
<organism evidence="4">
    <name type="scientific">Thrips palmi</name>
    <name type="common">Melon thrips</name>
    <dbReference type="NCBI Taxonomy" id="161013"/>
    <lineage>
        <taxon>Eukaryota</taxon>
        <taxon>Metazoa</taxon>
        <taxon>Ecdysozoa</taxon>
        <taxon>Arthropoda</taxon>
        <taxon>Hexapoda</taxon>
        <taxon>Insecta</taxon>
        <taxon>Pterygota</taxon>
        <taxon>Neoptera</taxon>
        <taxon>Paraneoptera</taxon>
        <taxon>Thysanoptera</taxon>
        <taxon>Terebrantia</taxon>
        <taxon>Thripoidea</taxon>
        <taxon>Thripidae</taxon>
        <taxon>Thrips</taxon>
    </lineage>
</organism>
<gene>
    <name evidence="4" type="primary">LOC117648058</name>
</gene>
<dbReference type="GO" id="GO:0032454">
    <property type="term" value="F:histone H3K9 demethylase activity"/>
    <property type="evidence" value="ECO:0007669"/>
    <property type="project" value="TreeGrafter"/>
</dbReference>
<feature type="compositionally biased region" description="Basic residues" evidence="1">
    <location>
        <begin position="218"/>
        <end position="230"/>
    </location>
</feature>
<dbReference type="GO" id="GO:0000785">
    <property type="term" value="C:chromatin"/>
    <property type="evidence" value="ECO:0007669"/>
    <property type="project" value="TreeGrafter"/>
</dbReference>
<dbReference type="PANTHER" id="PTHR10694:SF7">
    <property type="entry name" value="[HISTONE H3]-TRIMETHYL-L-LYSINE(9) DEMETHYLASE"/>
    <property type="match status" value="1"/>
</dbReference>
<keyword evidence="3" id="KW-1185">Reference proteome</keyword>
<feature type="domain" description="JmjC" evidence="2">
    <location>
        <begin position="193"/>
        <end position="358"/>
    </location>
</feature>
<dbReference type="GO" id="GO:0010468">
    <property type="term" value="P:regulation of gene expression"/>
    <property type="evidence" value="ECO:0007669"/>
    <property type="project" value="TreeGrafter"/>
</dbReference>